<keyword evidence="2" id="KW-0812">Transmembrane</keyword>
<keyword evidence="2" id="KW-1133">Transmembrane helix</keyword>
<dbReference type="Proteomes" id="UP000276215">
    <property type="component" value="Unassembled WGS sequence"/>
</dbReference>
<dbReference type="AlphaFoldDB" id="A0A3N4JJJ4"/>
<feature type="compositionally biased region" description="Polar residues" evidence="1">
    <location>
        <begin position="63"/>
        <end position="75"/>
    </location>
</feature>
<keyword evidence="4" id="KW-1185">Reference proteome</keyword>
<feature type="transmembrane region" description="Helical" evidence="2">
    <location>
        <begin position="100"/>
        <end position="121"/>
    </location>
</feature>
<gene>
    <name evidence="3" type="ORF">L873DRAFT_1790942</name>
</gene>
<dbReference type="OrthoDB" id="10625188at2759"/>
<accession>A0A3N4JJJ4</accession>
<protein>
    <submittedName>
        <fullName evidence="3">Uncharacterized protein</fullName>
    </submittedName>
</protein>
<sequence length="171" mass="18588">MDPTIPPRVYLHPYHQENPGDPPTTPPAAPPAALPAAPPTAPLATPPAATMGASADTPRYLPPSQSNTSVTSLPPYTSGGRPPPYISRLNPKGLLWGKPIPFHTLFNISCLVLCISLIIVIELKLSRIWTTFSIIGFTLLVPFSFVIFVAVQTALERRKRGAYARRPNEWS</sequence>
<evidence type="ECO:0000256" key="1">
    <source>
        <dbReference type="SAM" id="MobiDB-lite"/>
    </source>
</evidence>
<feature type="transmembrane region" description="Helical" evidence="2">
    <location>
        <begin position="127"/>
        <end position="151"/>
    </location>
</feature>
<name>A0A3N4JJJ4_9PEZI</name>
<organism evidence="3 4">
    <name type="scientific">Choiromyces venosus 120613-1</name>
    <dbReference type="NCBI Taxonomy" id="1336337"/>
    <lineage>
        <taxon>Eukaryota</taxon>
        <taxon>Fungi</taxon>
        <taxon>Dikarya</taxon>
        <taxon>Ascomycota</taxon>
        <taxon>Pezizomycotina</taxon>
        <taxon>Pezizomycetes</taxon>
        <taxon>Pezizales</taxon>
        <taxon>Tuberaceae</taxon>
        <taxon>Choiromyces</taxon>
    </lineage>
</organism>
<keyword evidence="2" id="KW-0472">Membrane</keyword>
<proteinExistence type="predicted"/>
<feature type="region of interest" description="Disordered" evidence="1">
    <location>
        <begin position="1"/>
        <end position="82"/>
    </location>
</feature>
<evidence type="ECO:0000256" key="2">
    <source>
        <dbReference type="SAM" id="Phobius"/>
    </source>
</evidence>
<reference evidence="3 4" key="1">
    <citation type="journal article" date="2018" name="Nat. Ecol. Evol.">
        <title>Pezizomycetes genomes reveal the molecular basis of ectomycorrhizal truffle lifestyle.</title>
        <authorList>
            <person name="Murat C."/>
            <person name="Payen T."/>
            <person name="Noel B."/>
            <person name="Kuo A."/>
            <person name="Morin E."/>
            <person name="Chen J."/>
            <person name="Kohler A."/>
            <person name="Krizsan K."/>
            <person name="Balestrini R."/>
            <person name="Da Silva C."/>
            <person name="Montanini B."/>
            <person name="Hainaut M."/>
            <person name="Levati E."/>
            <person name="Barry K.W."/>
            <person name="Belfiori B."/>
            <person name="Cichocki N."/>
            <person name="Clum A."/>
            <person name="Dockter R.B."/>
            <person name="Fauchery L."/>
            <person name="Guy J."/>
            <person name="Iotti M."/>
            <person name="Le Tacon F."/>
            <person name="Lindquist E.A."/>
            <person name="Lipzen A."/>
            <person name="Malagnac F."/>
            <person name="Mello A."/>
            <person name="Molinier V."/>
            <person name="Miyauchi S."/>
            <person name="Poulain J."/>
            <person name="Riccioni C."/>
            <person name="Rubini A."/>
            <person name="Sitrit Y."/>
            <person name="Splivallo R."/>
            <person name="Traeger S."/>
            <person name="Wang M."/>
            <person name="Zifcakova L."/>
            <person name="Wipf D."/>
            <person name="Zambonelli A."/>
            <person name="Paolocci F."/>
            <person name="Nowrousian M."/>
            <person name="Ottonello S."/>
            <person name="Baldrian P."/>
            <person name="Spatafora J.W."/>
            <person name="Henrissat B."/>
            <person name="Nagy L.G."/>
            <person name="Aury J.M."/>
            <person name="Wincker P."/>
            <person name="Grigoriev I.V."/>
            <person name="Bonfante P."/>
            <person name="Martin F.M."/>
        </authorList>
    </citation>
    <scope>NUCLEOTIDE SEQUENCE [LARGE SCALE GENOMIC DNA]</scope>
    <source>
        <strain evidence="3 4">120613-1</strain>
    </source>
</reference>
<evidence type="ECO:0000313" key="3">
    <source>
        <dbReference type="EMBL" id="RPA97437.1"/>
    </source>
</evidence>
<evidence type="ECO:0000313" key="4">
    <source>
        <dbReference type="Proteomes" id="UP000276215"/>
    </source>
</evidence>
<dbReference type="EMBL" id="ML120404">
    <property type="protein sequence ID" value="RPA97437.1"/>
    <property type="molecule type" value="Genomic_DNA"/>
</dbReference>
<feature type="compositionally biased region" description="Pro residues" evidence="1">
    <location>
        <begin position="20"/>
        <end position="45"/>
    </location>
</feature>